<dbReference type="PANTHER" id="PTHR42648">
    <property type="entry name" value="TRANSPOSASE, PUTATIVE-RELATED"/>
    <property type="match status" value="1"/>
</dbReference>
<accession>A0AA38WRD3</accession>
<dbReference type="EMBL" id="JARYMX010000002">
    <property type="protein sequence ID" value="KAJ9563195.1"/>
    <property type="molecule type" value="Genomic_DNA"/>
</dbReference>
<dbReference type="GO" id="GO:0003676">
    <property type="term" value="F:nucleic acid binding"/>
    <property type="evidence" value="ECO:0007669"/>
    <property type="project" value="InterPro"/>
</dbReference>
<dbReference type="InterPro" id="IPR054722">
    <property type="entry name" value="PolX-like_BBD"/>
</dbReference>
<dbReference type="InterPro" id="IPR001584">
    <property type="entry name" value="Integrase_cat-core"/>
</dbReference>
<feature type="region of interest" description="Disordered" evidence="6">
    <location>
        <begin position="1407"/>
        <end position="1440"/>
    </location>
</feature>
<dbReference type="SUPFAM" id="SSF57756">
    <property type="entry name" value="Retrovirus zinc finger-like domains"/>
    <property type="match status" value="1"/>
</dbReference>
<feature type="domain" description="Integrase catalytic" evidence="8">
    <location>
        <begin position="1678"/>
        <end position="1852"/>
    </location>
</feature>
<dbReference type="SUPFAM" id="SSF53098">
    <property type="entry name" value="Ribonuclease H-like"/>
    <property type="match status" value="2"/>
</dbReference>
<dbReference type="InterPro" id="IPR025724">
    <property type="entry name" value="GAG-pre-integrase_dom"/>
</dbReference>
<feature type="domain" description="Integrase catalytic" evidence="8">
    <location>
        <begin position="371"/>
        <end position="547"/>
    </location>
</feature>
<dbReference type="InterPro" id="IPR057670">
    <property type="entry name" value="SH3_retrovirus"/>
</dbReference>
<feature type="compositionally biased region" description="Basic residues" evidence="6">
    <location>
        <begin position="1407"/>
        <end position="1422"/>
    </location>
</feature>
<keyword evidence="5" id="KW-0863">Zinc-finger</keyword>
<reference evidence="9" key="1">
    <citation type="submission" date="2023-03" db="EMBL/GenBank/DDBJ databases">
        <title>Chromosome-scale reference genome and RAD-based genetic map of yellow starthistle (Centaurea solstitialis) reveal putative structural variation and QTLs associated with invader traits.</title>
        <authorList>
            <person name="Reatini B."/>
            <person name="Cang F.A."/>
            <person name="Jiang Q."/>
            <person name="Mckibben M.T.W."/>
            <person name="Barker M.S."/>
            <person name="Rieseberg L.H."/>
            <person name="Dlugosch K.M."/>
        </authorList>
    </citation>
    <scope>NUCLEOTIDE SEQUENCE</scope>
    <source>
        <strain evidence="9">CAN-66</strain>
        <tissue evidence="9">Leaf</tissue>
    </source>
</reference>
<evidence type="ECO:0000256" key="3">
    <source>
        <dbReference type="ARBA" id="ARBA00022750"/>
    </source>
</evidence>
<evidence type="ECO:0000256" key="6">
    <source>
        <dbReference type="SAM" id="MobiDB-lite"/>
    </source>
</evidence>
<dbReference type="PROSITE" id="PS50994">
    <property type="entry name" value="INTEGRASE"/>
    <property type="match status" value="2"/>
</dbReference>
<evidence type="ECO:0000313" key="9">
    <source>
        <dbReference type="EMBL" id="KAJ9563195.1"/>
    </source>
</evidence>
<dbReference type="Pfam" id="PF14223">
    <property type="entry name" value="Retrotran_gag_2"/>
    <property type="match status" value="1"/>
</dbReference>
<dbReference type="Pfam" id="PF00665">
    <property type="entry name" value="rve"/>
    <property type="match status" value="1"/>
</dbReference>
<dbReference type="PANTHER" id="PTHR42648:SF28">
    <property type="entry name" value="TRANSPOSON-ENCODED PROTEIN WITH RIBONUCLEASE H-LIKE AND RETROVIRUS ZINC FINGER-LIKE DOMAINS"/>
    <property type="match status" value="1"/>
</dbReference>
<dbReference type="InterPro" id="IPR036397">
    <property type="entry name" value="RNaseH_sf"/>
</dbReference>
<evidence type="ECO:0000256" key="5">
    <source>
        <dbReference type="PROSITE-ProRule" id="PRU00047"/>
    </source>
</evidence>
<dbReference type="SMART" id="SM00343">
    <property type="entry name" value="ZnF_C2HC"/>
    <property type="match status" value="1"/>
</dbReference>
<dbReference type="InterPro" id="IPR012337">
    <property type="entry name" value="RNaseH-like_sf"/>
</dbReference>
<name>A0AA38WRD3_9ASTR</name>
<dbReference type="Proteomes" id="UP001172457">
    <property type="component" value="Chromosome 2"/>
</dbReference>
<evidence type="ECO:0000256" key="4">
    <source>
        <dbReference type="ARBA" id="ARBA00022801"/>
    </source>
</evidence>
<dbReference type="Pfam" id="PF25597">
    <property type="entry name" value="SH3_retrovirus"/>
    <property type="match status" value="2"/>
</dbReference>
<comment type="caution">
    <text evidence="9">The sequence shown here is derived from an EMBL/GenBank/DDBJ whole genome shotgun (WGS) entry which is preliminary data.</text>
</comment>
<gene>
    <name evidence="9" type="ORF">OSB04_008355</name>
</gene>
<feature type="domain" description="CCHC-type" evidence="7">
    <location>
        <begin position="1441"/>
        <end position="1457"/>
    </location>
</feature>
<dbReference type="Pfam" id="PF13976">
    <property type="entry name" value="gag_pre-integrs"/>
    <property type="match status" value="1"/>
</dbReference>
<dbReference type="Pfam" id="PF07727">
    <property type="entry name" value="RVT_2"/>
    <property type="match status" value="2"/>
</dbReference>
<keyword evidence="5" id="KW-0862">Zinc</keyword>
<protein>
    <submittedName>
        <fullName evidence="9">Uncharacterized protein</fullName>
    </submittedName>
</protein>
<proteinExistence type="predicted"/>
<organism evidence="9 10">
    <name type="scientific">Centaurea solstitialis</name>
    <name type="common">yellow star-thistle</name>
    <dbReference type="NCBI Taxonomy" id="347529"/>
    <lineage>
        <taxon>Eukaryota</taxon>
        <taxon>Viridiplantae</taxon>
        <taxon>Streptophyta</taxon>
        <taxon>Embryophyta</taxon>
        <taxon>Tracheophyta</taxon>
        <taxon>Spermatophyta</taxon>
        <taxon>Magnoliopsida</taxon>
        <taxon>eudicotyledons</taxon>
        <taxon>Gunneridae</taxon>
        <taxon>Pentapetalae</taxon>
        <taxon>asterids</taxon>
        <taxon>campanulids</taxon>
        <taxon>Asterales</taxon>
        <taxon>Asteraceae</taxon>
        <taxon>Carduoideae</taxon>
        <taxon>Cardueae</taxon>
        <taxon>Centaureinae</taxon>
        <taxon>Centaurea</taxon>
    </lineage>
</organism>
<keyword evidence="3" id="KW-0064">Aspartyl protease</keyword>
<dbReference type="CDD" id="cd09272">
    <property type="entry name" value="RNase_HI_RT_Ty1"/>
    <property type="match status" value="2"/>
</dbReference>
<dbReference type="Gene3D" id="3.30.420.10">
    <property type="entry name" value="Ribonuclease H-like superfamily/Ribonuclease H"/>
    <property type="match status" value="2"/>
</dbReference>
<dbReference type="GO" id="GO:0015074">
    <property type="term" value="P:DNA integration"/>
    <property type="evidence" value="ECO:0007669"/>
    <property type="project" value="InterPro"/>
</dbReference>
<dbReference type="InterPro" id="IPR043502">
    <property type="entry name" value="DNA/RNA_pol_sf"/>
</dbReference>
<dbReference type="InterPro" id="IPR001878">
    <property type="entry name" value="Znf_CCHC"/>
</dbReference>
<sequence length="2748" mass="312717">MLLKRTLLNTSNSWLTNLMSILSFSTSPEFTADLRVRYCHEVVKNIENQSGKYLIMKEIYSLKLEKGQSVKEHLLEMRKLFKSLSRMGYKVVQEELVHLMWFSLTDEIRNTVSAYIGEPKRDVAKLHEDILASLEPKPAAPAELMETDWIDELGDLSCLECGSKDICAHSMDIDQLDIGLPDAPGIFMIDCLITSYESWVLDTGSGNHICNHLQGFKRRETLRKDRSNLRVGEGTMLIAEAVGSYSLSLPSGLVLEIENCYYVPKMIKNVISFDLLVDQGFYHRYDYKLISCFKNDIFYFKATPSNGLYVLNLQENKEVYHISKRSKDIEDQTYLCHCRLGHINKKRIEKLQKWDFLGLSILDLLTIVNLMTKQPFNKDNERASELLGIKHTDVCGPFSHEARGGYWYFITFTDDFSRYGYVYLIRPKSEAFERFKELQNEVQNQLDRKIKFLRSDRGGEYLSQEFDNHLMECGIVSQLIPPYTPQMNGVLERRNRTLLDMVRSMMCCSSLPVSFWGHALETAAHILNKVPTKSVEKTPYEIWTGKKPKLSFLKIWGCEVYVKRPTSEKLKPKSDKCFFVGYPKTTVGYYFYNPTENKVFVARGGDFLEDKFLGTEDTRNAVDLQEVEEDDTLPIVEPVTQQEHVETQPETVEEVQTQDLRRSNRVRQEPDRYLGFLVSHDGGDLNEPTSYGEAVSGSEFEQWQEAMKAEMQSMYDNQVWELTDLPQHCRAVRRKWVFKKKTDMDGNVHTFKARLVAKGFTRTHGIDYDETFSPVAMLKSIRILMAISAYFNYEIWKMDVKTAFLNGKLTEDPEGFIDPKNPNKVSWNLHFDERIKEFGFAKSEFEPCVYTKFSGSVVTFLVLYVDDILLIGNDIPTLQSVKAWLSKCFQMKDLGEAAYILGIKIYRNRSRRLIGLSQSTYIDKILKRFRMDESKKGFIPMQHVIVLSKAQCPVSSEDQDKMKSIPYASAIGSIMYDMLCTRPDVAYSISVTSRYQQNPGEAHWVAVKNILKYMRRTKEMFLVFGGSEDEIGVTGYTDASFQTDKDDFKSQSGYVFTLNGCAISWKSSKQDTIADSTTEAEYIAASDATKEAVWLRNFITDLRVVANISRPNDIYYDNSGAVAQAKEPREHHKSRHVLRKYHLIREIIGRGDVRICKIPTDENVADPLTKPLARAKHEGHASSIGMQYLDTSTPVPTNLHSHASSVPLLNGTNFSEWRENVEFTLGVLDLDLALTSEKPPELNDKSTKEDKELHKLWEKSNRLSLMFMRMTISANIKSSLPTKELAKDFMNAVAERFKTADKSVAGNLMAQLTTMKFDGTRSMYDHVTEMQNISTKLNDLGISVTETFLVTFILNSLPEQYAPFQMHYNTHEANWTVDGLRNQLDTEEKRLARRGITVAHLSTQGAHHKFGKKAGRGQKRAPPRMNDNVQPTQQKAKKDEKCRFCKKPGHFQKDCPKRREWFEKKGNPLGFVSFSELNFSHVPSNSWWLDTGANVHVSNTMQGFLTTQIIDPTENFLTMGNGDKVPVEAIGTYRLVLVTGHSLDLFQTLYVPLISRNLVSASKLDLQGFKFYLGDGRFKLYKDSITIGSGSLVDGLYKFLISHSIFENHLTMHHKVGIINKENSSFVWHKKLGHISQEKLRRLVKEGVLSNLDFTDYKSCVDCIKGKTTKHTKKGAKRSSQLLEIIHTDICGPFDVPTFGGENYFITFIDDYSRYCYLYLLHNKSQSVNAVEAFITEVERQLEKKVKIIRSDRGGEFYGRYDETGQHPGPFAKLLEKLGIAAQYTTPGSPWQNGVAERRNRTLLEMVRSMMSHANLPVSLWTYALRMAVYILNRVPSKAVPKTPFELWKGWKPSLKHLEVWGCAVEAKAYNPDERKLDMKTISGYFIGFPEKSKGYIVYCPNHKLRIIETGNVKFIMDGMISGSTFVEDKSVHETRVTIPLPIKNADKTIPSIVEPHNNEGSLVDSTIVESTNNEEPQHQPQSHNEIIANEEIVEQPGLRRSVRERRNAISKDYVCYLQESDFDIGIMKDPVSYSQAIASDNSEKWIDAMNDELKSMADNQVWDLTQLPDGHKAVASKWIFIKQNVTRYKARLVAKGFTQKDGIDYKETFSPVSKKDSLRIIMALVAHYDLELHQMDVKTAFLNGELQEEVYMSQPEGYTLKGQEDKVCKLKKSIYGLKQASRQWYLKFNETINAFGFEENVVDPCIYLKISGRKFIFLVLYVDDILLASSDLGLLHETKVYLSKNFEMKDMGEASYVIGIEISRDRSRGLLGLSQKAYIERVLERFAMATCSASFAPIQKGDKFGLYQCPKNELERKQMEKIPYASLVGSLMYAQVCTRPDISFAVGMLGRYQVNPGMDHWRAAKKVLRYLQGTKDLCLTYRKSEQLELVGYSDSDYAKCVDTMKSTSGYIFLLAGAAVSWKSVKQSIITNSTMEAEFVACHEAMNHCLWLRNFISRFGDLNFVSGPLNLYCDNKAAVFFSKHDRYSKGTKHMDLKYLLVKQAIQKEQLFITHISTNLMIADGLTKGLPPKTFQQHVPSMGLNNESDKSDFIVTFSPRIPTHSLSLFLSYAAGDSHTHQEVFPINPRRSSSQSHGGAVAVYPSLASEFPIVCCRFPLSPSASPLAAPSTASPPPPPPSSVVYIAASITFLRRLNCRPYLHPPPSESSPAFPSSVVCIVAATTFLRLLYRRQHHLPTSSEIVIGISLLHRLNHHRHIPPPPSASPPASTLFRRLPPPFTPSLPSASAV</sequence>
<dbReference type="PROSITE" id="PS50158">
    <property type="entry name" value="ZF_CCHC"/>
    <property type="match status" value="1"/>
</dbReference>
<evidence type="ECO:0000259" key="7">
    <source>
        <dbReference type="PROSITE" id="PS50158"/>
    </source>
</evidence>
<evidence type="ECO:0000313" key="10">
    <source>
        <dbReference type="Proteomes" id="UP001172457"/>
    </source>
</evidence>
<evidence type="ECO:0000256" key="2">
    <source>
        <dbReference type="ARBA" id="ARBA00022723"/>
    </source>
</evidence>
<dbReference type="GO" id="GO:0008270">
    <property type="term" value="F:zinc ion binding"/>
    <property type="evidence" value="ECO:0007669"/>
    <property type="project" value="UniProtKB-KW"/>
</dbReference>
<dbReference type="InterPro" id="IPR036875">
    <property type="entry name" value="Znf_CCHC_sf"/>
</dbReference>
<dbReference type="SUPFAM" id="SSF56672">
    <property type="entry name" value="DNA/RNA polymerases"/>
    <property type="match status" value="2"/>
</dbReference>
<keyword evidence="1" id="KW-0645">Protease</keyword>
<dbReference type="Pfam" id="PF22936">
    <property type="entry name" value="Pol_BBD"/>
    <property type="match status" value="2"/>
</dbReference>
<dbReference type="InterPro" id="IPR039537">
    <property type="entry name" value="Retrotran_Ty1/copia-like"/>
</dbReference>
<keyword evidence="10" id="KW-1185">Reference proteome</keyword>
<dbReference type="GO" id="GO:0006508">
    <property type="term" value="P:proteolysis"/>
    <property type="evidence" value="ECO:0007669"/>
    <property type="project" value="UniProtKB-KW"/>
</dbReference>
<keyword evidence="2" id="KW-0479">Metal-binding</keyword>
<dbReference type="GO" id="GO:0004190">
    <property type="term" value="F:aspartic-type endopeptidase activity"/>
    <property type="evidence" value="ECO:0007669"/>
    <property type="project" value="UniProtKB-KW"/>
</dbReference>
<evidence type="ECO:0000259" key="8">
    <source>
        <dbReference type="PROSITE" id="PS50994"/>
    </source>
</evidence>
<dbReference type="Pfam" id="PF00098">
    <property type="entry name" value="zf-CCHC"/>
    <property type="match status" value="1"/>
</dbReference>
<dbReference type="InterPro" id="IPR013103">
    <property type="entry name" value="RVT_2"/>
</dbReference>
<keyword evidence="4" id="KW-0378">Hydrolase</keyword>
<evidence type="ECO:0000256" key="1">
    <source>
        <dbReference type="ARBA" id="ARBA00022670"/>
    </source>
</evidence>